<evidence type="ECO:0000313" key="4">
    <source>
        <dbReference type="EMBL" id="TCD70321.1"/>
    </source>
</evidence>
<dbReference type="EMBL" id="RWJN01000023">
    <property type="protein sequence ID" value="TCD70321.1"/>
    <property type="molecule type" value="Genomic_DNA"/>
</dbReference>
<name>A0A4R0RNS5_9APHY</name>
<dbReference type="GO" id="GO:0006508">
    <property type="term" value="P:proteolysis"/>
    <property type="evidence" value="ECO:0007669"/>
    <property type="project" value="InterPro"/>
</dbReference>
<evidence type="ECO:0000256" key="1">
    <source>
        <dbReference type="ARBA" id="ARBA00009005"/>
    </source>
</evidence>
<comment type="similarity">
    <text evidence="1">Belongs to the peptidase C14B family.</text>
</comment>
<keyword evidence="5" id="KW-1185">Reference proteome</keyword>
<dbReference type="Proteomes" id="UP000292702">
    <property type="component" value="Unassembled WGS sequence"/>
</dbReference>
<feature type="compositionally biased region" description="Low complexity" evidence="2">
    <location>
        <begin position="613"/>
        <end position="628"/>
    </location>
</feature>
<comment type="caution">
    <text evidence="4">The sequence shown here is derived from an EMBL/GenBank/DDBJ whole genome shotgun (WGS) entry which is preliminary data.</text>
</comment>
<dbReference type="InterPro" id="IPR050452">
    <property type="entry name" value="Metacaspase"/>
</dbReference>
<gene>
    <name evidence="4" type="ORF">EIP91_003950</name>
</gene>
<reference evidence="4 5" key="1">
    <citation type="submission" date="2018-11" db="EMBL/GenBank/DDBJ databases">
        <title>Genome assembly of Steccherinum ochraceum LE-BIN_3174, the white-rot fungus of the Steccherinaceae family (The Residual Polyporoid clade, Polyporales, Basidiomycota).</title>
        <authorList>
            <person name="Fedorova T.V."/>
            <person name="Glazunova O.A."/>
            <person name="Landesman E.O."/>
            <person name="Moiseenko K.V."/>
            <person name="Psurtseva N.V."/>
            <person name="Savinova O.S."/>
            <person name="Shakhova N.V."/>
            <person name="Tyazhelova T.V."/>
            <person name="Vasina D.V."/>
        </authorList>
    </citation>
    <scope>NUCLEOTIDE SEQUENCE [LARGE SCALE GENOMIC DNA]</scope>
    <source>
        <strain evidence="4 5">LE-BIN_3174</strain>
    </source>
</reference>
<evidence type="ECO:0000259" key="3">
    <source>
        <dbReference type="Pfam" id="PF00656"/>
    </source>
</evidence>
<protein>
    <recommendedName>
        <fullName evidence="3">Peptidase C14 caspase domain-containing protein</fullName>
    </recommendedName>
</protein>
<sequence length="650" mass="72013">MSTRLFALIIGVDKYKSGNIWDLETCVDDAHSIKHWLTHDLHVPRSQICLLTNEMATQRAIEESFMSHLVTNPAIERDDAILIYFAGHGSSIRAPRGWFEDGSKEVELLCPYDHDMKSSSGRVAGISDRSLHAMIQDLSEAKGNNITLIFDSSFSAPTSRVALRERRHSRWTPTTKATSDDLHASLWRNTSTGSPSQKPIRGFARIGYDSHIVIAACGHGQSAIETKGGGNFTQAFIAAKDSHAIHHKTYAAFMHDLENIMGEGQRPVCVGIRKQRILFNGVPFAPDARYISTDVYGDDTLRVDAGAIHGVADGTEFSLHDHNCRGSRNPSLATLTAVEIHPTWCLARSKSNPKSVLRGSWAQITRWNNRIPFQVHIRHSLFTLFRRCRVKREISRSTSSGEQRRPGVNMLHVKTASQADVSVKLHRREMVVERHDAAIASNCRRIIKLSSEQTSTDMRILDAAAHFHLHLHRKNPQKPLLGLVTMGLYRLDSGTWTRVSGNLLVDGRAQIVDDEKDSIYSVVLHNYSDVDLYPYLAYMDASGYGINMIYHPDARASVPPLRKHSHLVIGSGTLDSEALSFTLADGADTGAGFLKLFVCSEFTPMTFIEQGPPTAAPISSSPPAGKSGHSSRTELWDSVVACVTVVRKQL</sequence>
<dbReference type="Gene3D" id="3.40.50.1460">
    <property type="match status" value="1"/>
</dbReference>
<dbReference type="GO" id="GO:0005737">
    <property type="term" value="C:cytoplasm"/>
    <property type="evidence" value="ECO:0007669"/>
    <property type="project" value="TreeGrafter"/>
</dbReference>
<evidence type="ECO:0000256" key="2">
    <source>
        <dbReference type="SAM" id="MobiDB-lite"/>
    </source>
</evidence>
<dbReference type="InterPro" id="IPR011600">
    <property type="entry name" value="Pept_C14_caspase"/>
</dbReference>
<dbReference type="PANTHER" id="PTHR48104">
    <property type="entry name" value="METACASPASE-4"/>
    <property type="match status" value="1"/>
</dbReference>
<dbReference type="AlphaFoldDB" id="A0A4R0RNS5"/>
<dbReference type="GO" id="GO:0004197">
    <property type="term" value="F:cysteine-type endopeptidase activity"/>
    <property type="evidence" value="ECO:0007669"/>
    <property type="project" value="InterPro"/>
</dbReference>
<feature type="region of interest" description="Disordered" evidence="2">
    <location>
        <begin position="613"/>
        <end position="632"/>
    </location>
</feature>
<dbReference type="Pfam" id="PF00656">
    <property type="entry name" value="Peptidase_C14"/>
    <property type="match status" value="1"/>
</dbReference>
<organism evidence="4 5">
    <name type="scientific">Steccherinum ochraceum</name>
    <dbReference type="NCBI Taxonomy" id="92696"/>
    <lineage>
        <taxon>Eukaryota</taxon>
        <taxon>Fungi</taxon>
        <taxon>Dikarya</taxon>
        <taxon>Basidiomycota</taxon>
        <taxon>Agaricomycotina</taxon>
        <taxon>Agaricomycetes</taxon>
        <taxon>Polyporales</taxon>
        <taxon>Steccherinaceae</taxon>
        <taxon>Steccherinum</taxon>
    </lineage>
</organism>
<proteinExistence type="inferred from homology"/>
<accession>A0A4R0RNS5</accession>
<feature type="domain" description="Peptidase C14 caspase" evidence="3">
    <location>
        <begin position="6"/>
        <end position="261"/>
    </location>
</feature>
<evidence type="ECO:0000313" key="5">
    <source>
        <dbReference type="Proteomes" id="UP000292702"/>
    </source>
</evidence>
<dbReference type="PANTHER" id="PTHR48104:SF30">
    <property type="entry name" value="METACASPASE-1"/>
    <property type="match status" value="1"/>
</dbReference>
<dbReference type="OrthoDB" id="3223806at2759"/>